<dbReference type="OrthoDB" id="3027208at2759"/>
<reference evidence="3 4" key="1">
    <citation type="submission" date="2018-11" db="EMBL/GenBank/DDBJ databases">
        <title>Genome assembly of Steccherinum ochraceum LE-BIN_3174, the white-rot fungus of the Steccherinaceae family (The Residual Polyporoid clade, Polyporales, Basidiomycota).</title>
        <authorList>
            <person name="Fedorova T.V."/>
            <person name="Glazunova O.A."/>
            <person name="Landesman E.O."/>
            <person name="Moiseenko K.V."/>
            <person name="Psurtseva N.V."/>
            <person name="Savinova O.S."/>
            <person name="Shakhova N.V."/>
            <person name="Tyazhelova T.V."/>
            <person name="Vasina D.V."/>
        </authorList>
    </citation>
    <scope>NUCLEOTIDE SEQUENCE [LARGE SCALE GENOMIC DNA]</scope>
    <source>
        <strain evidence="3 4">LE-BIN_3174</strain>
    </source>
</reference>
<evidence type="ECO:0000313" key="4">
    <source>
        <dbReference type="Proteomes" id="UP000292702"/>
    </source>
</evidence>
<feature type="domain" description="BTB" evidence="2">
    <location>
        <begin position="41"/>
        <end position="114"/>
    </location>
</feature>
<organism evidence="3 4">
    <name type="scientific">Steccherinum ochraceum</name>
    <dbReference type="NCBI Taxonomy" id="92696"/>
    <lineage>
        <taxon>Eukaryota</taxon>
        <taxon>Fungi</taxon>
        <taxon>Dikarya</taxon>
        <taxon>Basidiomycota</taxon>
        <taxon>Agaricomycotina</taxon>
        <taxon>Agaricomycetes</taxon>
        <taxon>Polyporales</taxon>
        <taxon>Steccherinaceae</taxon>
        <taxon>Steccherinum</taxon>
    </lineage>
</organism>
<proteinExistence type="predicted"/>
<dbReference type="AlphaFoldDB" id="A0A4R0RNP7"/>
<gene>
    <name evidence="3" type="ORF">EIP91_009997</name>
</gene>
<keyword evidence="4" id="KW-1185">Reference proteome</keyword>
<dbReference type="PROSITE" id="PS50097">
    <property type="entry name" value="BTB"/>
    <property type="match status" value="1"/>
</dbReference>
<dbReference type="EMBL" id="RWJN01000059">
    <property type="protein sequence ID" value="TCD68713.1"/>
    <property type="molecule type" value="Genomic_DNA"/>
</dbReference>
<comment type="caution">
    <text evidence="3">The sequence shown here is derived from an EMBL/GenBank/DDBJ whole genome shotgun (WGS) entry which is preliminary data.</text>
</comment>
<name>A0A4R0RNP7_9APHY</name>
<dbReference type="Gene3D" id="3.30.710.10">
    <property type="entry name" value="Potassium Channel Kv1.1, Chain A"/>
    <property type="match status" value="1"/>
</dbReference>
<accession>A0A4R0RNP7</accession>
<evidence type="ECO:0000313" key="3">
    <source>
        <dbReference type="EMBL" id="TCD68713.1"/>
    </source>
</evidence>
<dbReference type="InterPro" id="IPR000210">
    <property type="entry name" value="BTB/POZ_dom"/>
</dbReference>
<evidence type="ECO:0000256" key="1">
    <source>
        <dbReference type="SAM" id="MobiDB-lite"/>
    </source>
</evidence>
<dbReference type="Proteomes" id="UP000292702">
    <property type="component" value="Unassembled WGS sequence"/>
</dbReference>
<feature type="region of interest" description="Disordered" evidence="1">
    <location>
        <begin position="1"/>
        <end position="29"/>
    </location>
</feature>
<dbReference type="Pfam" id="PF00651">
    <property type="entry name" value="BTB"/>
    <property type="match status" value="1"/>
</dbReference>
<evidence type="ECO:0000259" key="2">
    <source>
        <dbReference type="PROSITE" id="PS50097"/>
    </source>
</evidence>
<sequence>MDDGRPAKRVKLEETPTELKTEPPPASVQGIPQGEPWLEDGNVILVAQDGTGFRVFQSVLSKNSAVFREMFAASRLPTSEVVEGCSVYRLSDTGSDLHHVLQALFDSGATKLPFSSVAAMLRIGSKYLIEHLREDAIQRLRENFPNQLSLDIKARLHGTFQNGVITDLSLQDSFTVVSLAWECNVPQLLPTAYYNLAQMSMDVLISGHVDSEGRIWELSKDDLKRIAKGQAHLRRSVAAQVKFVLFMETSSACLASGVDRPCWGIICGLRELCFSLINTCLGALNPWHIWIANQKLCADCTKHFSDQSVAERTKAWSMLAKWFDLDIEWPVPATIQISAISATRTQ</sequence>
<protein>
    <recommendedName>
        <fullName evidence="2">BTB domain-containing protein</fullName>
    </recommendedName>
</protein>
<dbReference type="STRING" id="92696.A0A4R0RNP7"/>
<dbReference type="InterPro" id="IPR011333">
    <property type="entry name" value="SKP1/BTB/POZ_sf"/>
</dbReference>
<feature type="compositionally biased region" description="Basic and acidic residues" evidence="1">
    <location>
        <begin position="1"/>
        <end position="21"/>
    </location>
</feature>